<proteinExistence type="predicted"/>
<reference evidence="1 2" key="2">
    <citation type="submission" date="2017-10" db="EMBL/GenBank/DDBJ databases">
        <title>Rhizosphere-associated Pseudomonas modulate jasmonic acid/salicylic acid antagonism to induce systemic resistance to herbivores at the cost of susceptibility to pathogens.</title>
        <authorList>
            <person name="Haney C.H."/>
            <person name="Wiesmann C.L."/>
            <person name="Shapiro L.R."/>
            <person name="O'Sullivan L.R."/>
            <person name="Khorasani S."/>
            <person name="Melnyk R.A."/>
            <person name="Xiao L."/>
            <person name="Bush J."/>
            <person name="Carrillo J."/>
            <person name="Pierce N.E."/>
            <person name="Ausubel F.M."/>
        </authorList>
    </citation>
    <scope>NUCLEOTIDE SEQUENCE [LARGE SCALE GENOMIC DNA]</scope>
    <source>
        <strain evidence="1 2">CH229</strain>
    </source>
</reference>
<evidence type="ECO:0008006" key="3">
    <source>
        <dbReference type="Google" id="ProtNLM"/>
    </source>
</evidence>
<reference evidence="1 2" key="1">
    <citation type="submission" date="2017-09" db="EMBL/GenBank/DDBJ databases">
        <authorList>
            <person name="Haney C."/>
            <person name="Melnyk R."/>
        </authorList>
    </citation>
    <scope>NUCLEOTIDE SEQUENCE [LARGE SCALE GENOMIC DNA]</scope>
    <source>
        <strain evidence="1 2">CH229</strain>
    </source>
</reference>
<organism evidence="1 2">
    <name type="scientific">Pseudomonas fluorescens</name>
    <dbReference type="NCBI Taxonomy" id="294"/>
    <lineage>
        <taxon>Bacteria</taxon>
        <taxon>Pseudomonadati</taxon>
        <taxon>Pseudomonadota</taxon>
        <taxon>Gammaproteobacteria</taxon>
        <taxon>Pseudomonadales</taxon>
        <taxon>Pseudomonadaceae</taxon>
        <taxon>Pseudomonas</taxon>
    </lineage>
</organism>
<comment type="caution">
    <text evidence="1">The sequence shown here is derived from an EMBL/GenBank/DDBJ whole genome shotgun (WGS) entry which is preliminary data.</text>
</comment>
<evidence type="ECO:0000313" key="1">
    <source>
        <dbReference type="EMBL" id="PCM47823.1"/>
    </source>
</evidence>
<name>A0A854X205_PSEFL</name>
<protein>
    <recommendedName>
        <fullName evidence="3">ApeA N-terminal domain-containing protein</fullName>
    </recommendedName>
</protein>
<dbReference type="AlphaFoldDB" id="A0A854X205"/>
<gene>
    <name evidence="1" type="ORF">CP335_20215</name>
</gene>
<dbReference type="Proteomes" id="UP000218643">
    <property type="component" value="Unassembled WGS sequence"/>
</dbReference>
<dbReference type="RefSeq" id="WP_096796954.1">
    <property type="nucleotide sequence ID" value="NZ_NXHE01000028.1"/>
</dbReference>
<sequence>MQFNNADIERLVSRTLIIECFEIELTQNTDDSPVSFNGPGSIKIEPDGKLSLKMYDSTKKSSMSQMMHIAFHHGTGVVAESEYFSLKAKDSNGNIWLAPRNYINDGLQLTPHGAIVEFHILDIRTERARHRTDLNGTSIANIIIAGNYRLPFNKFEDQPDGSSSVTGLEFRIESAEITISQKAKHLTLDVISTSVQIDHDFIIKISEALSIAIGREAWPSYYRVYRDGMLSSFLNGKSDVGEEGMVRPLVDVFPYKTAKLITFINCYIKNRKKEHDHIVYYWRRLYYISNKVTDVAALVLTVNIEGLINNYFREGRVPSRTLLGEINLSKKLIRPLKLPGSTNSRLKNTLGGMKTVTAPNILRSLADEGQILEAHVKSWNNLRHSLAHAGNMESDSTTLSLFVTDIYNCLNLFYHLIGLSVGYDGRLIGDSDLLSPAESTRLAERQLDLF</sequence>
<evidence type="ECO:0000313" key="2">
    <source>
        <dbReference type="Proteomes" id="UP000218643"/>
    </source>
</evidence>
<dbReference type="EMBL" id="NXHE01000028">
    <property type="protein sequence ID" value="PCM47823.1"/>
    <property type="molecule type" value="Genomic_DNA"/>
</dbReference>
<accession>A0A854X205</accession>